<protein>
    <submittedName>
        <fullName evidence="4">WD40 repeat-containing protein</fullName>
    </submittedName>
</protein>
<dbReference type="PANTHER" id="PTHR44019:SF8">
    <property type="entry name" value="POC1 CENTRIOLAR PROTEIN HOMOLOG"/>
    <property type="match status" value="1"/>
</dbReference>
<evidence type="ECO:0000313" key="4">
    <source>
        <dbReference type="EMBL" id="AFZ56000.1"/>
    </source>
</evidence>
<dbReference type="eggNOG" id="COG2319">
    <property type="taxonomic scope" value="Bacteria"/>
</dbReference>
<dbReference type="SUPFAM" id="SSF50998">
    <property type="entry name" value="Quinoprotein alcohol dehydrogenase-like"/>
    <property type="match status" value="1"/>
</dbReference>
<evidence type="ECO:0000256" key="2">
    <source>
        <dbReference type="ARBA" id="ARBA00022737"/>
    </source>
</evidence>
<proteinExistence type="predicted"/>
<keyword evidence="5" id="KW-1185">Reference proteome</keyword>
<dbReference type="RefSeq" id="WP_015212655.1">
    <property type="nucleotide sequence ID" value="NC_019771.1"/>
</dbReference>
<dbReference type="PROSITE" id="PS50294">
    <property type="entry name" value="WD_REPEATS_REGION"/>
    <property type="match status" value="2"/>
</dbReference>
<dbReference type="PROSITE" id="PS50082">
    <property type="entry name" value="WD_REPEATS_2"/>
    <property type="match status" value="2"/>
</dbReference>
<dbReference type="PANTHER" id="PTHR44019">
    <property type="entry name" value="WD REPEAT-CONTAINING PROTEIN 55"/>
    <property type="match status" value="1"/>
</dbReference>
<dbReference type="InterPro" id="IPR011047">
    <property type="entry name" value="Quinoprotein_ADH-like_sf"/>
</dbReference>
<dbReference type="HOGENOM" id="CLU_878923_0_0_3"/>
<name>K9ZC89_ANACC</name>
<dbReference type="InterPro" id="IPR001680">
    <property type="entry name" value="WD40_rpt"/>
</dbReference>
<reference evidence="5" key="1">
    <citation type="journal article" date="2013" name="Proc. Natl. Acad. Sci. U.S.A.">
        <title>Improving the coverage of the cyanobacterial phylum using diversity-driven genome sequencing.</title>
        <authorList>
            <person name="Shih P.M."/>
            <person name="Wu D."/>
            <person name="Latifi A."/>
            <person name="Axen S.D."/>
            <person name="Fewer D.P."/>
            <person name="Talla E."/>
            <person name="Calteau A."/>
            <person name="Cai F."/>
            <person name="Tandeau de Marsac N."/>
            <person name="Rippka R."/>
            <person name="Herdman M."/>
            <person name="Sivonen K."/>
            <person name="Coursin T."/>
            <person name="Laurent T."/>
            <person name="Goodwin L."/>
            <person name="Nolan M."/>
            <person name="Davenport K.W."/>
            <person name="Han C.S."/>
            <person name="Rubin E.M."/>
            <person name="Eisen J.A."/>
            <person name="Woyke T."/>
            <person name="Gugger M."/>
            <person name="Kerfeld C.A."/>
        </authorList>
    </citation>
    <scope>NUCLEOTIDE SEQUENCE [LARGE SCALE GENOMIC DNA]</scope>
    <source>
        <strain evidence="5">ATCC 27899 / PCC 7122</strain>
    </source>
</reference>
<sequence length="316" mass="35784">MYKQLHTLEKHPESLICFTISPDGDTLVSSCYDIIKVWDLEEGTLICSHKLHKTPLHFSLVIDPHWTTFITNYDYHIQRYDLLTGSLVSQFSTEASGSIAIHPDGNTLIVGGYGHRVGEKPFIPIKLFDLQTQKVVHMLQGHEHIVSSVIISPDGKRLVSQSHHSSIKVWDLLTGQELCSFAQPPYRWIDAVALVNLTDLVISGCRLSINEFKGHDWNNLHTNVWNVMTDEVIYSLPKSPRRYSPYLLGEPRSVMTPDGKILVSGDDVNFVVWDWQSDKMLCTLQGHKSKVENLAIAPNGQIIASYAEDGIRIWKR</sequence>
<feature type="repeat" description="WD" evidence="3">
    <location>
        <begin position="284"/>
        <end position="316"/>
    </location>
</feature>
<dbReference type="KEGG" id="acy:Anacy_0398"/>
<dbReference type="InterPro" id="IPR050505">
    <property type="entry name" value="WDR55/POC1"/>
</dbReference>
<organism evidence="4 5">
    <name type="scientific">Anabaena cylindrica (strain ATCC 27899 / PCC 7122)</name>
    <dbReference type="NCBI Taxonomy" id="272123"/>
    <lineage>
        <taxon>Bacteria</taxon>
        <taxon>Bacillati</taxon>
        <taxon>Cyanobacteriota</taxon>
        <taxon>Cyanophyceae</taxon>
        <taxon>Nostocales</taxon>
        <taxon>Nostocaceae</taxon>
        <taxon>Anabaena</taxon>
    </lineage>
</organism>
<accession>K9ZC89</accession>
<dbReference type="STRING" id="272123.Anacy_0398"/>
<dbReference type="Pfam" id="PF00400">
    <property type="entry name" value="WD40"/>
    <property type="match status" value="3"/>
</dbReference>
<dbReference type="Gene3D" id="2.130.10.10">
    <property type="entry name" value="YVTN repeat-like/Quinoprotein amine dehydrogenase"/>
    <property type="match status" value="3"/>
</dbReference>
<evidence type="ECO:0000313" key="5">
    <source>
        <dbReference type="Proteomes" id="UP000010474"/>
    </source>
</evidence>
<keyword evidence="2" id="KW-0677">Repeat</keyword>
<dbReference type="EMBL" id="CP003659">
    <property type="protein sequence ID" value="AFZ56000.1"/>
    <property type="molecule type" value="Genomic_DNA"/>
</dbReference>
<evidence type="ECO:0000256" key="1">
    <source>
        <dbReference type="ARBA" id="ARBA00022574"/>
    </source>
</evidence>
<gene>
    <name evidence="4" type="ordered locus">Anacy_0398</name>
</gene>
<dbReference type="InterPro" id="IPR015943">
    <property type="entry name" value="WD40/YVTN_repeat-like_dom_sf"/>
</dbReference>
<dbReference type="AlphaFoldDB" id="K9ZC89"/>
<dbReference type="PATRIC" id="fig|272123.3.peg.430"/>
<dbReference type="OrthoDB" id="5197333at2"/>
<evidence type="ECO:0000256" key="3">
    <source>
        <dbReference type="PROSITE-ProRule" id="PRU00221"/>
    </source>
</evidence>
<keyword evidence="1 3" id="KW-0853">WD repeat</keyword>
<feature type="repeat" description="WD" evidence="3">
    <location>
        <begin position="139"/>
        <end position="180"/>
    </location>
</feature>
<dbReference type="SMART" id="SM00320">
    <property type="entry name" value="WD40"/>
    <property type="match status" value="4"/>
</dbReference>
<dbReference type="Proteomes" id="UP000010474">
    <property type="component" value="Chromosome"/>
</dbReference>